<comment type="caution">
    <text evidence="1">The sequence shown here is derived from an EMBL/GenBank/DDBJ whole genome shotgun (WGS) entry which is preliminary data.</text>
</comment>
<organism evidence="1 2">
    <name type="scientific">Phytophthora fragariaefolia</name>
    <dbReference type="NCBI Taxonomy" id="1490495"/>
    <lineage>
        <taxon>Eukaryota</taxon>
        <taxon>Sar</taxon>
        <taxon>Stramenopiles</taxon>
        <taxon>Oomycota</taxon>
        <taxon>Peronosporomycetes</taxon>
        <taxon>Peronosporales</taxon>
        <taxon>Peronosporaceae</taxon>
        <taxon>Phytophthora</taxon>
    </lineage>
</organism>
<reference evidence="1" key="1">
    <citation type="submission" date="2023-04" db="EMBL/GenBank/DDBJ databases">
        <title>Phytophthora fragariaefolia NBRC 109709.</title>
        <authorList>
            <person name="Ichikawa N."/>
            <person name="Sato H."/>
            <person name="Tonouchi N."/>
        </authorList>
    </citation>
    <scope>NUCLEOTIDE SEQUENCE</scope>
    <source>
        <strain evidence="1">NBRC 109709</strain>
    </source>
</reference>
<proteinExistence type="predicted"/>
<dbReference type="PANTHER" id="PTHR33977">
    <property type="entry name" value="ZINC ION BINDING PROTEIN"/>
    <property type="match status" value="1"/>
</dbReference>
<protein>
    <submittedName>
        <fullName evidence="1">Unnamed protein product</fullName>
    </submittedName>
</protein>
<accession>A0A9W6XVW3</accession>
<evidence type="ECO:0000313" key="2">
    <source>
        <dbReference type="Proteomes" id="UP001165121"/>
    </source>
</evidence>
<dbReference type="PANTHER" id="PTHR33977:SF1">
    <property type="entry name" value="ZINC ION BINDING PROTEIN"/>
    <property type="match status" value="1"/>
</dbReference>
<sequence length="318" mass="36422">MSPRRNGLNFQQKDFCRQMAASGHRPMRILVNMTTQFSTGDSPSLRSVQNFCNNYLRSKCDNHDYYFEIAEEIQRQCFTGLKDDFSPFTFGWDFDVHGKLVVGDGSNQQPFIIGITTKTMLHRMDRPPSSFIFHMDATYKLNQVNVPILAMGISDNSRSFHLVAIFVVLQVTEEMHSKALASLRRGVLKSDYTLRQRVKMGTLLRELEKCCVHESTKPQIFRDQPEPSKSIQRRAKQLAKDGVLVLGNLAMDQMDPNVLAGFALRVHSACAPRIWIPSRKCTEEYLVTTAQMGVYYTRMECAGQLYVGWYVNIQLQHC</sequence>
<keyword evidence="2" id="KW-1185">Reference proteome</keyword>
<gene>
    <name evidence="1" type="ORF">Pfra01_001700400</name>
</gene>
<evidence type="ECO:0000313" key="1">
    <source>
        <dbReference type="EMBL" id="GMF46344.1"/>
    </source>
</evidence>
<dbReference type="AlphaFoldDB" id="A0A9W6XVW3"/>
<name>A0A9W6XVW3_9STRA</name>
<dbReference type="EMBL" id="BSXT01001962">
    <property type="protein sequence ID" value="GMF46344.1"/>
    <property type="molecule type" value="Genomic_DNA"/>
</dbReference>
<dbReference type="Proteomes" id="UP001165121">
    <property type="component" value="Unassembled WGS sequence"/>
</dbReference>